<dbReference type="Gene3D" id="1.10.260.40">
    <property type="entry name" value="lambda repressor-like DNA-binding domains"/>
    <property type="match status" value="1"/>
</dbReference>
<evidence type="ECO:0000259" key="1">
    <source>
        <dbReference type="PROSITE" id="PS50943"/>
    </source>
</evidence>
<dbReference type="AlphaFoldDB" id="A0A5P3MS22"/>
<proteinExistence type="predicted"/>
<name>A0A5P3MS22_NEIAN</name>
<dbReference type="RefSeq" id="WP_123795923.1">
    <property type="nucleotide sequence ID" value="NZ_CP031699.1"/>
</dbReference>
<dbReference type="PROSITE" id="PS50943">
    <property type="entry name" value="HTH_CROC1"/>
    <property type="match status" value="1"/>
</dbReference>
<keyword evidence="3" id="KW-1185">Reference proteome</keyword>
<feature type="domain" description="HTH cro/C1-type" evidence="1">
    <location>
        <begin position="44"/>
        <end position="78"/>
    </location>
</feature>
<dbReference type="EMBL" id="CP031699">
    <property type="protein sequence ID" value="QEY24393.1"/>
    <property type="molecule type" value="Genomic_DNA"/>
</dbReference>
<dbReference type="OrthoDB" id="8908960at2"/>
<sequence>MHTEQEKTDFSLRLRTALQLAGLASLSNANLANRFNLRHPNQPVSTQAVHYWLVGRSIPTQDKIETLAKWLNTSADWLRYGRVDTGEMRITDEEMLLLKSFRQLSPVKRQALMVLLKQE</sequence>
<evidence type="ECO:0000313" key="2">
    <source>
        <dbReference type="EMBL" id="QEY24393.1"/>
    </source>
</evidence>
<dbReference type="GO" id="GO:0003677">
    <property type="term" value="F:DNA binding"/>
    <property type="evidence" value="ECO:0007669"/>
    <property type="project" value="InterPro"/>
</dbReference>
<reference evidence="2 3" key="1">
    <citation type="submission" date="2018-08" db="EMBL/GenBank/DDBJ databases">
        <title>Neisseria animalis ATCC 49930 complete genome.</title>
        <authorList>
            <person name="Veseli I.A."/>
            <person name="Mascarenhas dos Santos A.C."/>
            <person name="Buttler R."/>
            <person name="Pombert J.-F."/>
        </authorList>
    </citation>
    <scope>NUCLEOTIDE SEQUENCE [LARGE SCALE GENOMIC DNA]</scope>
    <source>
        <strain evidence="2 3">ATCC 49930</strain>
    </source>
</reference>
<dbReference type="SUPFAM" id="SSF47413">
    <property type="entry name" value="lambda repressor-like DNA-binding domains"/>
    <property type="match status" value="1"/>
</dbReference>
<dbReference type="CDD" id="cd00093">
    <property type="entry name" value="HTH_XRE"/>
    <property type="match status" value="1"/>
</dbReference>
<protein>
    <submittedName>
        <fullName evidence="2">Transcriptional regulator</fullName>
    </submittedName>
</protein>
<gene>
    <name evidence="2" type="ORF">D0T90_07820</name>
</gene>
<dbReference type="Proteomes" id="UP000325536">
    <property type="component" value="Chromosome"/>
</dbReference>
<dbReference type="KEGG" id="naq:D0T90_07820"/>
<dbReference type="InterPro" id="IPR001387">
    <property type="entry name" value="Cro/C1-type_HTH"/>
</dbReference>
<organism evidence="2 3">
    <name type="scientific">Neisseria animalis</name>
    <dbReference type="NCBI Taxonomy" id="492"/>
    <lineage>
        <taxon>Bacteria</taxon>
        <taxon>Pseudomonadati</taxon>
        <taxon>Pseudomonadota</taxon>
        <taxon>Betaproteobacteria</taxon>
        <taxon>Neisseriales</taxon>
        <taxon>Neisseriaceae</taxon>
        <taxon>Neisseria</taxon>
    </lineage>
</organism>
<dbReference type="InterPro" id="IPR010982">
    <property type="entry name" value="Lambda_DNA-bd_dom_sf"/>
</dbReference>
<accession>A0A5P3MS22</accession>
<evidence type="ECO:0000313" key="3">
    <source>
        <dbReference type="Proteomes" id="UP000325536"/>
    </source>
</evidence>